<dbReference type="AlphaFoldDB" id="A0AAD8AP93"/>
<dbReference type="EMBL" id="JASAOG010000369">
    <property type="protein sequence ID" value="KAK0039972.1"/>
    <property type="molecule type" value="Genomic_DNA"/>
</dbReference>
<accession>A0AAD8AP93</accession>
<name>A0AAD8AP93_BIOPF</name>
<proteinExistence type="predicted"/>
<reference evidence="2" key="1">
    <citation type="journal article" date="2023" name="PLoS Negl. Trop. Dis.">
        <title>A genome sequence for Biomphalaria pfeifferi, the major vector snail for the human-infecting parasite Schistosoma mansoni.</title>
        <authorList>
            <person name="Bu L."/>
            <person name="Lu L."/>
            <person name="Laidemitt M.R."/>
            <person name="Zhang S.M."/>
            <person name="Mutuku M."/>
            <person name="Mkoji G."/>
            <person name="Steinauer M."/>
            <person name="Loker E.S."/>
        </authorList>
    </citation>
    <scope>NUCLEOTIDE SEQUENCE</scope>
    <source>
        <strain evidence="2">KasaAsao</strain>
    </source>
</reference>
<feature type="compositionally biased region" description="Polar residues" evidence="1">
    <location>
        <begin position="69"/>
        <end position="81"/>
    </location>
</feature>
<feature type="region of interest" description="Disordered" evidence="1">
    <location>
        <begin position="48"/>
        <end position="81"/>
    </location>
</feature>
<organism evidence="2 3">
    <name type="scientific">Biomphalaria pfeifferi</name>
    <name type="common">Bloodfluke planorb</name>
    <name type="synonym">Freshwater snail</name>
    <dbReference type="NCBI Taxonomy" id="112525"/>
    <lineage>
        <taxon>Eukaryota</taxon>
        <taxon>Metazoa</taxon>
        <taxon>Spiralia</taxon>
        <taxon>Lophotrochozoa</taxon>
        <taxon>Mollusca</taxon>
        <taxon>Gastropoda</taxon>
        <taxon>Heterobranchia</taxon>
        <taxon>Euthyneura</taxon>
        <taxon>Panpulmonata</taxon>
        <taxon>Hygrophila</taxon>
        <taxon>Lymnaeoidea</taxon>
        <taxon>Planorbidae</taxon>
        <taxon>Biomphalaria</taxon>
    </lineage>
</organism>
<comment type="caution">
    <text evidence="2">The sequence shown here is derived from an EMBL/GenBank/DDBJ whole genome shotgun (WGS) entry which is preliminary data.</text>
</comment>
<keyword evidence="3" id="KW-1185">Reference proteome</keyword>
<reference evidence="2" key="2">
    <citation type="submission" date="2023-04" db="EMBL/GenBank/DDBJ databases">
        <authorList>
            <person name="Bu L."/>
            <person name="Lu L."/>
            <person name="Laidemitt M.R."/>
            <person name="Zhang S.M."/>
            <person name="Mutuku M."/>
            <person name="Mkoji G."/>
            <person name="Steinauer M."/>
            <person name="Loker E.S."/>
        </authorList>
    </citation>
    <scope>NUCLEOTIDE SEQUENCE</scope>
    <source>
        <strain evidence="2">KasaAsao</strain>
        <tissue evidence="2">Whole Snail</tissue>
    </source>
</reference>
<gene>
    <name evidence="2" type="ORF">Bpfe_030591</name>
</gene>
<evidence type="ECO:0000256" key="1">
    <source>
        <dbReference type="SAM" id="MobiDB-lite"/>
    </source>
</evidence>
<protein>
    <submittedName>
        <fullName evidence="2">Uncharacterized protein</fullName>
    </submittedName>
</protein>
<sequence length="81" mass="9374">MVEMLTNVLSCAWASYCQPKTRLSEHVSLTPSLYLAVQWSSTKRPIVNSPEMAQVNRNQLQHRRKQGSETRTNQSMTRPRK</sequence>
<evidence type="ECO:0000313" key="3">
    <source>
        <dbReference type="Proteomes" id="UP001233172"/>
    </source>
</evidence>
<evidence type="ECO:0000313" key="2">
    <source>
        <dbReference type="EMBL" id="KAK0039972.1"/>
    </source>
</evidence>
<dbReference type="Proteomes" id="UP001233172">
    <property type="component" value="Unassembled WGS sequence"/>
</dbReference>